<name>A0A8H4RRL3_9HELO</name>
<dbReference type="EMBL" id="JAAMPI010000234">
    <property type="protein sequence ID" value="KAF4633756.1"/>
    <property type="molecule type" value="Genomic_DNA"/>
</dbReference>
<evidence type="ECO:0000313" key="1">
    <source>
        <dbReference type="EMBL" id="KAF4633756.1"/>
    </source>
</evidence>
<dbReference type="AlphaFoldDB" id="A0A8H4RRL3"/>
<evidence type="ECO:0000313" key="2">
    <source>
        <dbReference type="Proteomes" id="UP000566819"/>
    </source>
</evidence>
<accession>A0A8H4RRL3</accession>
<sequence length="457" mass="52894">MQPRLMIFQYVSAQPGPHRDPIALHRIPGNAINLFLTSFHPKENLNNTDLYHAELRKNKFLSEIQNKYNLTLGFSIATEDAQTGKPAPSSFGVTHMNYIEQTISMYYSKEIVLQLLRPDLTGAERMSTEWFLASVIVHEIMTLLNCNKHCLIRALAFGGLASPFQESDEGYRPYLGFWFETNWPTLHQASLITSIELLWPYLFRVQKYFPISAFYYENIQQEGFWAVQVRSFGFNTPHRRTVGEGALVSYTSLLNEADAGKPKLDDNLKHISDAKKHNLDLKGETYRPNVGELSTLSPIERAALDAGMEFLTTVTLEHKYWNEVAKAKEYSCRYSRRAHELAMHALFQAEEHQGGNMFVQRRESLLEWNRRLRIYLKRLRSDVSQMTSVKREQWVKFLQDQRQGLEFTRMSLWLEEEKNTMGGKGSLEELQSLAAAVDFLKSNDFVGSGWIFWGFYK</sequence>
<keyword evidence="2" id="KW-1185">Reference proteome</keyword>
<dbReference type="OrthoDB" id="10254945at2759"/>
<protein>
    <submittedName>
        <fullName evidence="1">Uncharacterized protein</fullName>
    </submittedName>
</protein>
<reference evidence="1 2" key="1">
    <citation type="submission" date="2020-03" db="EMBL/GenBank/DDBJ databases">
        <title>Draft Genome Sequence of Cudoniella acicularis.</title>
        <authorList>
            <person name="Buettner E."/>
            <person name="Kellner H."/>
        </authorList>
    </citation>
    <scope>NUCLEOTIDE SEQUENCE [LARGE SCALE GENOMIC DNA]</scope>
    <source>
        <strain evidence="1 2">DSM 108380</strain>
    </source>
</reference>
<dbReference type="Proteomes" id="UP000566819">
    <property type="component" value="Unassembled WGS sequence"/>
</dbReference>
<organism evidence="1 2">
    <name type="scientific">Cudoniella acicularis</name>
    <dbReference type="NCBI Taxonomy" id="354080"/>
    <lineage>
        <taxon>Eukaryota</taxon>
        <taxon>Fungi</taxon>
        <taxon>Dikarya</taxon>
        <taxon>Ascomycota</taxon>
        <taxon>Pezizomycotina</taxon>
        <taxon>Leotiomycetes</taxon>
        <taxon>Helotiales</taxon>
        <taxon>Tricladiaceae</taxon>
        <taxon>Cudoniella</taxon>
    </lineage>
</organism>
<comment type="caution">
    <text evidence="1">The sequence shown here is derived from an EMBL/GenBank/DDBJ whole genome shotgun (WGS) entry which is preliminary data.</text>
</comment>
<gene>
    <name evidence="1" type="ORF">G7Y89_g4361</name>
</gene>
<proteinExistence type="predicted"/>